<accession>A0A484CFP4</accession>
<dbReference type="EMBL" id="SCKG01000015">
    <property type="protein sequence ID" value="TDH02651.1"/>
    <property type="molecule type" value="Genomic_DNA"/>
</dbReference>
<name>A0A484CFP4_PERFV</name>
<gene>
    <name evidence="1" type="ORF">EPR50_G00154950</name>
</gene>
<dbReference type="AlphaFoldDB" id="A0A484CFP4"/>
<sequence length="106" mass="11911">MSSLCRNLNYKLSRCFACSRSISKKKKTGTRIAGRLTRRSELAGSKRVSLKRLYTRHSNEPHAESFPGVRNSPFPRRCSPVKGYIVSGSGIRWLLRPGRCDLSIVG</sequence>
<proteinExistence type="predicted"/>
<organism evidence="1 2">
    <name type="scientific">Perca flavescens</name>
    <name type="common">American yellow perch</name>
    <name type="synonym">Morone flavescens</name>
    <dbReference type="NCBI Taxonomy" id="8167"/>
    <lineage>
        <taxon>Eukaryota</taxon>
        <taxon>Metazoa</taxon>
        <taxon>Chordata</taxon>
        <taxon>Craniata</taxon>
        <taxon>Vertebrata</taxon>
        <taxon>Euteleostomi</taxon>
        <taxon>Actinopterygii</taxon>
        <taxon>Neopterygii</taxon>
        <taxon>Teleostei</taxon>
        <taxon>Neoteleostei</taxon>
        <taxon>Acanthomorphata</taxon>
        <taxon>Eupercaria</taxon>
        <taxon>Perciformes</taxon>
        <taxon>Percoidei</taxon>
        <taxon>Percidae</taxon>
        <taxon>Percinae</taxon>
        <taxon>Perca</taxon>
    </lineage>
</organism>
<reference evidence="1 2" key="1">
    <citation type="submission" date="2019-01" db="EMBL/GenBank/DDBJ databases">
        <title>A chromosome-scale genome assembly of the yellow perch, Perca flavescens.</title>
        <authorList>
            <person name="Feron R."/>
            <person name="Morvezen R."/>
            <person name="Bestin A."/>
            <person name="Haffray P."/>
            <person name="Klopp C."/>
            <person name="Zahm M."/>
            <person name="Cabau C."/>
            <person name="Roques C."/>
            <person name="Donnadieu C."/>
            <person name="Bouchez O."/>
            <person name="Christie M."/>
            <person name="Larson W."/>
            <person name="Guiguen Y."/>
        </authorList>
    </citation>
    <scope>NUCLEOTIDE SEQUENCE [LARGE SCALE GENOMIC DNA]</scope>
    <source>
        <strain evidence="1">YP-PL-M2</strain>
        <tissue evidence="1">Blood</tissue>
    </source>
</reference>
<comment type="caution">
    <text evidence="1">The sequence shown here is derived from an EMBL/GenBank/DDBJ whole genome shotgun (WGS) entry which is preliminary data.</text>
</comment>
<dbReference type="Proteomes" id="UP000295070">
    <property type="component" value="Chromosome 15"/>
</dbReference>
<protein>
    <submittedName>
        <fullName evidence="1">Uncharacterized protein</fullName>
    </submittedName>
</protein>
<evidence type="ECO:0000313" key="2">
    <source>
        <dbReference type="Proteomes" id="UP000295070"/>
    </source>
</evidence>
<evidence type="ECO:0000313" key="1">
    <source>
        <dbReference type="EMBL" id="TDH02651.1"/>
    </source>
</evidence>
<keyword evidence="2" id="KW-1185">Reference proteome</keyword>